<dbReference type="RefSeq" id="WP_258812857.1">
    <property type="nucleotide sequence ID" value="NZ_JANUGU010000005.1"/>
</dbReference>
<feature type="transmembrane region" description="Helical" evidence="1">
    <location>
        <begin position="140"/>
        <end position="165"/>
    </location>
</feature>
<sequence>MSSLPARTGLDWLKQGAALFRKQPAGLTALLFANFFISILLASLPVLGQFAAVILIPSLSMAFMQACLMIENGETVTLRVLATGFRKPAVAELCKLGVVYLIVSGVLTLLSGVLINDAFWQQLRDQGSVPQKLDIAPRDMLGMLALFVIDLSALISLAFAAPLVYWEKMGPGKATFYSFFAVVKSARVFVVLLGAWFGLFCLASLFITLVLGPLHIAQAVMYGMLFIFVLLLQCAIYVGYRQIFGKPIEPAPAHSV</sequence>
<dbReference type="NCBIfam" id="NF041043">
    <property type="entry name" value="BPSS1780_fam"/>
    <property type="match status" value="1"/>
</dbReference>
<evidence type="ECO:0000313" key="2">
    <source>
        <dbReference type="EMBL" id="MCS0659669.1"/>
    </source>
</evidence>
<evidence type="ECO:0000313" key="3">
    <source>
        <dbReference type="Proteomes" id="UP001204621"/>
    </source>
</evidence>
<dbReference type="EMBL" id="JANUGU010000005">
    <property type="protein sequence ID" value="MCS0659669.1"/>
    <property type="molecule type" value="Genomic_DNA"/>
</dbReference>
<accession>A0ABT2D0A9</accession>
<keyword evidence="1" id="KW-0472">Membrane</keyword>
<protein>
    <submittedName>
        <fullName evidence="2">BPSS1780 family membrane protein</fullName>
    </submittedName>
</protein>
<feature type="transmembrane region" description="Helical" evidence="1">
    <location>
        <begin position="96"/>
        <end position="120"/>
    </location>
</feature>
<feature type="transmembrane region" description="Helical" evidence="1">
    <location>
        <begin position="186"/>
        <end position="207"/>
    </location>
</feature>
<reference evidence="2 3" key="1">
    <citation type="submission" date="2022-08" db="EMBL/GenBank/DDBJ databases">
        <title>Reclassification of Massilia species as members of the genera Telluria, Duganella, Pseudoduganella, Mokoshia gen. nov. and Zemynaea gen. nov. using orthogonal and non-orthogonal genome-based approaches.</title>
        <authorList>
            <person name="Bowman J.P."/>
        </authorList>
    </citation>
    <scope>NUCLEOTIDE SEQUENCE [LARGE SCALE GENOMIC DNA]</scope>
    <source>
        <strain evidence="2 3">JCM 31606</strain>
    </source>
</reference>
<comment type="caution">
    <text evidence="2">The sequence shown here is derived from an EMBL/GenBank/DDBJ whole genome shotgun (WGS) entry which is preliminary data.</text>
</comment>
<keyword evidence="1" id="KW-0812">Transmembrane</keyword>
<evidence type="ECO:0000256" key="1">
    <source>
        <dbReference type="SAM" id="Phobius"/>
    </source>
</evidence>
<organism evidence="2 3">
    <name type="scientific">Massilia terrae</name>
    <dbReference type="NCBI Taxonomy" id="1811224"/>
    <lineage>
        <taxon>Bacteria</taxon>
        <taxon>Pseudomonadati</taxon>
        <taxon>Pseudomonadota</taxon>
        <taxon>Betaproteobacteria</taxon>
        <taxon>Burkholderiales</taxon>
        <taxon>Oxalobacteraceae</taxon>
        <taxon>Telluria group</taxon>
        <taxon>Massilia</taxon>
    </lineage>
</organism>
<gene>
    <name evidence="2" type="ORF">NX778_16485</name>
</gene>
<dbReference type="Proteomes" id="UP001204621">
    <property type="component" value="Unassembled WGS sequence"/>
</dbReference>
<feature type="transmembrane region" description="Helical" evidence="1">
    <location>
        <begin position="219"/>
        <end position="240"/>
    </location>
</feature>
<name>A0ABT2D0A9_9BURK</name>
<proteinExistence type="predicted"/>
<keyword evidence="3" id="KW-1185">Reference proteome</keyword>
<keyword evidence="1" id="KW-1133">Transmembrane helix</keyword>
<dbReference type="InterPro" id="IPR047798">
    <property type="entry name" value="BPSS1780-like"/>
</dbReference>